<proteinExistence type="predicted"/>
<evidence type="ECO:0000256" key="6">
    <source>
        <dbReference type="ARBA" id="ARBA00022840"/>
    </source>
</evidence>
<gene>
    <name evidence="10" type="ORF">SAMN04488558_10227</name>
</gene>
<evidence type="ECO:0000256" key="4">
    <source>
        <dbReference type="ARBA" id="ARBA00022592"/>
    </source>
</evidence>
<evidence type="ECO:0000256" key="7">
    <source>
        <dbReference type="ARBA" id="ARBA00022967"/>
    </source>
</evidence>
<keyword evidence="7" id="KW-1278">Translocase</keyword>
<dbReference type="Proteomes" id="UP000198833">
    <property type="component" value="Unassembled WGS sequence"/>
</dbReference>
<dbReference type="GO" id="GO:0006817">
    <property type="term" value="P:phosphate ion transport"/>
    <property type="evidence" value="ECO:0007669"/>
    <property type="project" value="UniProtKB-KW"/>
</dbReference>
<keyword evidence="5" id="KW-0547">Nucleotide-binding</keyword>
<dbReference type="STRING" id="89093.SAMN04488558_10227"/>
<keyword evidence="2" id="KW-1003">Cell membrane</keyword>
<dbReference type="Gene3D" id="3.40.50.300">
    <property type="entry name" value="P-loop containing nucleotide triphosphate hydrolases"/>
    <property type="match status" value="1"/>
</dbReference>
<feature type="domain" description="ABC transporter" evidence="9">
    <location>
        <begin position="5"/>
        <end position="223"/>
    </location>
</feature>
<protein>
    <submittedName>
        <fullName evidence="10">Putative ABC transport system ATP-binding protein</fullName>
    </submittedName>
</protein>
<sequence>MSALIEVNQLNIKSKEKHIIQDFSLELQSGEFVAITGPSGSGKSTILKFLAQLLDPNLNCSGQYTFEGKKVNDMDPIELRKQVSYCFQSPNLFGESVRDNLSFPYDIRNQEFNEDKARELLDKLQLPTSYLDKSIHELSGGEKQRVALIRNLLFEPKVLLLDEVTSALDVNTREKIWQGLSHLRQEKDIALVMVSHHESEQDLADRRLELSATKELDKEEKDSEQ</sequence>
<dbReference type="EMBL" id="FOEN01000002">
    <property type="protein sequence ID" value="SEP78060.1"/>
    <property type="molecule type" value="Genomic_DNA"/>
</dbReference>
<dbReference type="PROSITE" id="PS00211">
    <property type="entry name" value="ABC_TRANSPORTER_1"/>
    <property type="match status" value="1"/>
</dbReference>
<evidence type="ECO:0000256" key="8">
    <source>
        <dbReference type="ARBA" id="ARBA00023136"/>
    </source>
</evidence>
<keyword evidence="4" id="KW-0592">Phosphate transport</keyword>
<evidence type="ECO:0000256" key="2">
    <source>
        <dbReference type="ARBA" id="ARBA00022475"/>
    </source>
</evidence>
<reference evidence="10 11" key="1">
    <citation type="submission" date="2016-10" db="EMBL/GenBank/DDBJ databases">
        <authorList>
            <person name="de Groot N.N."/>
        </authorList>
    </citation>
    <scope>NUCLEOTIDE SEQUENCE [LARGE SCALE GENOMIC DNA]</scope>
    <source>
        <strain evidence="10 11">DSM 15695</strain>
    </source>
</reference>
<keyword evidence="11" id="KW-1185">Reference proteome</keyword>
<dbReference type="AlphaFoldDB" id="A0A1H9AMY8"/>
<dbReference type="GO" id="GO:0005524">
    <property type="term" value="F:ATP binding"/>
    <property type="evidence" value="ECO:0007669"/>
    <property type="project" value="UniProtKB-KW"/>
</dbReference>
<keyword evidence="1" id="KW-0813">Transport</keyword>
<keyword evidence="8" id="KW-0472">Membrane</keyword>
<keyword evidence="3" id="KW-0997">Cell inner membrane</keyword>
<dbReference type="InterPro" id="IPR003593">
    <property type="entry name" value="AAA+_ATPase"/>
</dbReference>
<dbReference type="Pfam" id="PF00005">
    <property type="entry name" value="ABC_tran"/>
    <property type="match status" value="1"/>
</dbReference>
<name>A0A1H9AMY8_9LACT</name>
<dbReference type="GO" id="GO:0016887">
    <property type="term" value="F:ATP hydrolysis activity"/>
    <property type="evidence" value="ECO:0007669"/>
    <property type="project" value="InterPro"/>
</dbReference>
<evidence type="ECO:0000256" key="5">
    <source>
        <dbReference type="ARBA" id="ARBA00022741"/>
    </source>
</evidence>
<dbReference type="PANTHER" id="PTHR43423">
    <property type="entry name" value="ABC TRANSPORTER I FAMILY MEMBER 17"/>
    <property type="match status" value="1"/>
</dbReference>
<evidence type="ECO:0000313" key="10">
    <source>
        <dbReference type="EMBL" id="SEP78060.1"/>
    </source>
</evidence>
<dbReference type="InterPro" id="IPR003439">
    <property type="entry name" value="ABC_transporter-like_ATP-bd"/>
</dbReference>
<dbReference type="PROSITE" id="PS50893">
    <property type="entry name" value="ABC_TRANSPORTER_2"/>
    <property type="match status" value="1"/>
</dbReference>
<evidence type="ECO:0000256" key="1">
    <source>
        <dbReference type="ARBA" id="ARBA00022448"/>
    </source>
</evidence>
<evidence type="ECO:0000256" key="3">
    <source>
        <dbReference type="ARBA" id="ARBA00022519"/>
    </source>
</evidence>
<evidence type="ECO:0000259" key="9">
    <source>
        <dbReference type="PROSITE" id="PS50893"/>
    </source>
</evidence>
<dbReference type="OrthoDB" id="9785080at2"/>
<dbReference type="InterPro" id="IPR027417">
    <property type="entry name" value="P-loop_NTPase"/>
</dbReference>
<accession>A0A1H9AMY8</accession>
<dbReference type="RefSeq" id="WP_092570359.1">
    <property type="nucleotide sequence ID" value="NZ_CP149446.1"/>
</dbReference>
<evidence type="ECO:0000313" key="11">
    <source>
        <dbReference type="Proteomes" id="UP000198833"/>
    </source>
</evidence>
<dbReference type="SUPFAM" id="SSF52540">
    <property type="entry name" value="P-loop containing nucleoside triphosphate hydrolases"/>
    <property type="match status" value="1"/>
</dbReference>
<dbReference type="InterPro" id="IPR017871">
    <property type="entry name" value="ABC_transporter-like_CS"/>
</dbReference>
<dbReference type="SMART" id="SM00382">
    <property type="entry name" value="AAA"/>
    <property type="match status" value="1"/>
</dbReference>
<dbReference type="PANTHER" id="PTHR43423:SF12">
    <property type="entry name" value="IRON EXPORT ATP-BINDING PROTEIN FETA-RELATED"/>
    <property type="match status" value="1"/>
</dbReference>
<organism evidence="10 11">
    <name type="scientific">Ignavigranum ruoffiae</name>
    <dbReference type="NCBI Taxonomy" id="89093"/>
    <lineage>
        <taxon>Bacteria</taxon>
        <taxon>Bacillati</taxon>
        <taxon>Bacillota</taxon>
        <taxon>Bacilli</taxon>
        <taxon>Lactobacillales</taxon>
        <taxon>Aerococcaceae</taxon>
        <taxon>Ignavigranum</taxon>
    </lineage>
</organism>
<keyword evidence="6 10" id="KW-0067">ATP-binding</keyword>